<organism evidence="1 2">
    <name type="scientific">Neiella litorisoli</name>
    <dbReference type="NCBI Taxonomy" id="2771431"/>
    <lineage>
        <taxon>Bacteria</taxon>
        <taxon>Pseudomonadati</taxon>
        <taxon>Pseudomonadota</taxon>
        <taxon>Gammaproteobacteria</taxon>
        <taxon>Alteromonadales</taxon>
        <taxon>Echinimonadaceae</taxon>
        <taxon>Neiella</taxon>
    </lineage>
</organism>
<dbReference type="EMBL" id="JACXAF010000013">
    <property type="protein sequence ID" value="MBD1389910.1"/>
    <property type="molecule type" value="Genomic_DNA"/>
</dbReference>
<proteinExistence type="predicted"/>
<reference evidence="1" key="1">
    <citation type="submission" date="2020-09" db="EMBL/GenBank/DDBJ databases">
        <title>A novel bacterium of genus Neiella, isolated from South China Sea.</title>
        <authorList>
            <person name="Huang H."/>
            <person name="Mo K."/>
            <person name="Hu Y."/>
        </authorList>
    </citation>
    <scope>NUCLEOTIDE SEQUENCE</scope>
    <source>
        <strain evidence="1">HB171785</strain>
    </source>
</reference>
<evidence type="ECO:0000313" key="1">
    <source>
        <dbReference type="EMBL" id="MBD1389910.1"/>
    </source>
</evidence>
<protein>
    <submittedName>
        <fullName evidence="1">Uncharacterized protein</fullName>
    </submittedName>
</protein>
<keyword evidence="2" id="KW-1185">Reference proteome</keyword>
<sequence length="51" mass="5587">MRHPCRLKHLSELFAASKGIIGVGLSELKASAAGMRQLSHQGRFYGVLSIY</sequence>
<dbReference type="AlphaFoldDB" id="A0A8J6UM49"/>
<dbReference type="RefSeq" id="WP_191145003.1">
    <property type="nucleotide sequence ID" value="NZ_JACXAF010000013.1"/>
</dbReference>
<dbReference type="Proteomes" id="UP000638014">
    <property type="component" value="Unassembled WGS sequence"/>
</dbReference>
<accession>A0A8J6UM49</accession>
<gene>
    <name evidence="1" type="ORF">IC617_10765</name>
</gene>
<evidence type="ECO:0000313" key="2">
    <source>
        <dbReference type="Proteomes" id="UP000638014"/>
    </source>
</evidence>
<name>A0A8J6UM49_9GAMM</name>
<comment type="caution">
    <text evidence="1">The sequence shown here is derived from an EMBL/GenBank/DDBJ whole genome shotgun (WGS) entry which is preliminary data.</text>
</comment>